<dbReference type="InterPro" id="IPR012337">
    <property type="entry name" value="RNaseH-like_sf"/>
</dbReference>
<dbReference type="GO" id="GO:0006259">
    <property type="term" value="P:DNA metabolic process"/>
    <property type="evidence" value="ECO:0007669"/>
    <property type="project" value="UniProtKB-ARBA"/>
</dbReference>
<dbReference type="PANTHER" id="PTHR30231">
    <property type="entry name" value="DNA POLYMERASE III SUBUNIT EPSILON"/>
    <property type="match status" value="1"/>
</dbReference>
<dbReference type="SMART" id="SM00479">
    <property type="entry name" value="EXOIII"/>
    <property type="match status" value="1"/>
</dbReference>
<keyword evidence="3 5" id="KW-0269">Exonuclease</keyword>
<organism evidence="5 6">
    <name type="scientific">Vibrio halioticoli NBRC 102217</name>
    <dbReference type="NCBI Taxonomy" id="1219072"/>
    <lineage>
        <taxon>Bacteria</taxon>
        <taxon>Pseudomonadati</taxon>
        <taxon>Pseudomonadota</taxon>
        <taxon>Gammaproteobacteria</taxon>
        <taxon>Vibrionales</taxon>
        <taxon>Vibrionaceae</taxon>
        <taxon>Vibrio</taxon>
    </lineage>
</organism>
<dbReference type="InterPro" id="IPR013520">
    <property type="entry name" value="Ribonucl_H"/>
</dbReference>
<comment type="caution">
    <text evidence="5">The sequence shown here is derived from an EMBL/GenBank/DDBJ whole genome shotgun (WGS) entry which is preliminary data.</text>
</comment>
<dbReference type="Pfam" id="PF00929">
    <property type="entry name" value="RNase_T"/>
    <property type="match status" value="1"/>
</dbReference>
<feature type="domain" description="Exonuclease" evidence="4">
    <location>
        <begin position="47"/>
        <end position="221"/>
    </location>
</feature>
<dbReference type="InterPro" id="IPR036397">
    <property type="entry name" value="RNaseH_sf"/>
</dbReference>
<reference evidence="5 6" key="1">
    <citation type="submission" date="2013-10" db="EMBL/GenBank/DDBJ databases">
        <authorList>
            <person name="Ichikawa N."/>
            <person name="Kimura A."/>
            <person name="Ohji S."/>
            <person name="Hosoyama A."/>
            <person name="Fujita N."/>
        </authorList>
    </citation>
    <scope>NUCLEOTIDE SEQUENCE [LARGE SCALE GENOMIC DNA]</scope>
    <source>
        <strain evidence="5 6">NBRC 102217</strain>
    </source>
</reference>
<dbReference type="CDD" id="cd06127">
    <property type="entry name" value="DEDDh"/>
    <property type="match status" value="1"/>
</dbReference>
<keyword evidence="6" id="KW-1185">Reference proteome</keyword>
<dbReference type="AlphaFoldDB" id="V5FKN0"/>
<name>V5FKN0_9VIBR</name>
<evidence type="ECO:0000256" key="2">
    <source>
        <dbReference type="ARBA" id="ARBA00022801"/>
    </source>
</evidence>
<dbReference type="PANTHER" id="PTHR30231:SF4">
    <property type="entry name" value="PROTEIN NEN2"/>
    <property type="match status" value="1"/>
</dbReference>
<keyword evidence="2" id="KW-0378">Hydrolase</keyword>
<gene>
    <name evidence="5" type="ORF">VHA01S_039_00110</name>
</gene>
<dbReference type="GO" id="GO:0003676">
    <property type="term" value="F:nucleic acid binding"/>
    <property type="evidence" value="ECO:0007669"/>
    <property type="project" value="InterPro"/>
</dbReference>
<evidence type="ECO:0000256" key="3">
    <source>
        <dbReference type="ARBA" id="ARBA00022839"/>
    </source>
</evidence>
<dbReference type="eggNOG" id="COG0847">
    <property type="taxonomic scope" value="Bacteria"/>
</dbReference>
<evidence type="ECO:0000259" key="4">
    <source>
        <dbReference type="SMART" id="SM00479"/>
    </source>
</evidence>
<dbReference type="RefSeq" id="WP_023404637.1">
    <property type="nucleotide sequence ID" value="NZ_BAUJ01000039.1"/>
</dbReference>
<accession>V5FKN0</accession>
<sequence length="235" mass="26766">MFEYFHVLERTKRARKALVENMGTPLLFRRLLESPSPEVGTLSSELDYIVLDLETTGLDSVNDLILSIGWVVISKRKIDLSGACHFYINQESQVKPETAIINHITPEMLTEGVSIHDAMKAFYDAALGKIIVAHGCIVEANFINQYLKTHYRMWDLPLIWLDTLCIEKKMAKARNDTEDVDLTLSGTRARYKLPEYNGHNALSDALATAELLMAQMKRLEPEHDIKFGYLYKLSC</sequence>
<evidence type="ECO:0000313" key="5">
    <source>
        <dbReference type="EMBL" id="GAD90291.1"/>
    </source>
</evidence>
<reference evidence="5 6" key="2">
    <citation type="submission" date="2013-11" db="EMBL/GenBank/DDBJ databases">
        <title>Whole genome shotgun sequence of Vibrio halioticoli NBRC 102217.</title>
        <authorList>
            <person name="Isaki S."/>
            <person name="Kimura A."/>
            <person name="Ohji S."/>
            <person name="Hosoyama A."/>
            <person name="Fujita N."/>
            <person name="Hashimoto M."/>
            <person name="Hosoyama Y."/>
            <person name="Yamazoe A."/>
        </authorList>
    </citation>
    <scope>NUCLEOTIDE SEQUENCE [LARGE SCALE GENOMIC DNA]</scope>
    <source>
        <strain evidence="5 6">NBRC 102217</strain>
    </source>
</reference>
<keyword evidence="1" id="KW-0540">Nuclease</keyword>
<evidence type="ECO:0000256" key="1">
    <source>
        <dbReference type="ARBA" id="ARBA00022722"/>
    </source>
</evidence>
<evidence type="ECO:0000313" key="6">
    <source>
        <dbReference type="Proteomes" id="UP000017800"/>
    </source>
</evidence>
<dbReference type="Gene3D" id="3.30.420.10">
    <property type="entry name" value="Ribonuclease H-like superfamily/Ribonuclease H"/>
    <property type="match status" value="1"/>
</dbReference>
<dbReference type="EMBL" id="BAUJ01000039">
    <property type="protein sequence ID" value="GAD90291.1"/>
    <property type="molecule type" value="Genomic_DNA"/>
</dbReference>
<protein>
    <submittedName>
        <fullName evidence="5">Putative exonuclease</fullName>
    </submittedName>
</protein>
<proteinExistence type="predicted"/>
<dbReference type="SUPFAM" id="SSF53098">
    <property type="entry name" value="Ribonuclease H-like"/>
    <property type="match status" value="1"/>
</dbReference>
<dbReference type="GO" id="GO:0008408">
    <property type="term" value="F:3'-5' exonuclease activity"/>
    <property type="evidence" value="ECO:0007669"/>
    <property type="project" value="TreeGrafter"/>
</dbReference>
<dbReference type="OrthoDB" id="5497329at2"/>
<dbReference type="GO" id="GO:0005829">
    <property type="term" value="C:cytosol"/>
    <property type="evidence" value="ECO:0007669"/>
    <property type="project" value="TreeGrafter"/>
</dbReference>
<dbReference type="Proteomes" id="UP000017800">
    <property type="component" value="Unassembled WGS sequence"/>
</dbReference>